<dbReference type="PANTHER" id="PTHR11909">
    <property type="entry name" value="CASEIN KINASE-RELATED"/>
    <property type="match status" value="1"/>
</dbReference>
<sequence>MQKIPNYEILEELGSGGYGKVFKGRHIHNNQFHAIKLTKSSEKSNAKEARILKNLKGSQSENGIPKYHDHGTTSDHNFLVMELLGKSLQKEQIRHNGAFSLSCTIAIGQQMLERIEYIHSKSIIHRDIKPPQLLLSEDGTKICLVDFGLGTKYLIEKNHKPFKIKSKTKGSVPFASINTHMGFKQSRRDDLESMFYTLACLKLGKLPWQESFHGLEGIDKWNACLTSKMIHLASLFNGFPVEFMHMFQYVRLLGYDQKPDYGYFRRSFDTVISRLKIKPMLDWYERYNRVRKISCAETVTSMSCSRKAENTSYSGAKGARHNKRYRRRKSIRKYSEGDIKHSDVLDTEICNYPELKIYDDKNQFIRFRSCLGLELRNSNIFEDYDPTNEGILPSISNRNLLKG</sequence>
<feature type="domain" description="Protein kinase" evidence="2">
    <location>
        <begin position="7"/>
        <end position="272"/>
    </location>
</feature>
<evidence type="ECO:0000259" key="2">
    <source>
        <dbReference type="PROSITE" id="PS50011"/>
    </source>
</evidence>
<dbReference type="OrthoDB" id="5979581at2759"/>
<dbReference type="InterPro" id="IPR050235">
    <property type="entry name" value="CK1_Ser-Thr_kinase"/>
</dbReference>
<dbReference type="InterPro" id="IPR011009">
    <property type="entry name" value="Kinase-like_dom_sf"/>
</dbReference>
<dbReference type="Gene3D" id="1.10.510.10">
    <property type="entry name" value="Transferase(Phosphotransferase) domain 1"/>
    <property type="match status" value="1"/>
</dbReference>
<dbReference type="Pfam" id="PF00069">
    <property type="entry name" value="Pkinase"/>
    <property type="match status" value="1"/>
</dbReference>
<organism evidence="3 4">
    <name type="scientific">Stentor coeruleus</name>
    <dbReference type="NCBI Taxonomy" id="5963"/>
    <lineage>
        <taxon>Eukaryota</taxon>
        <taxon>Sar</taxon>
        <taxon>Alveolata</taxon>
        <taxon>Ciliophora</taxon>
        <taxon>Postciliodesmatophora</taxon>
        <taxon>Heterotrichea</taxon>
        <taxon>Heterotrichida</taxon>
        <taxon>Stentoridae</taxon>
        <taxon>Stentor</taxon>
    </lineage>
</organism>
<dbReference type="EMBL" id="MPUH01000042">
    <property type="protein sequence ID" value="OMJ93438.1"/>
    <property type="molecule type" value="Genomic_DNA"/>
</dbReference>
<evidence type="ECO:0000313" key="4">
    <source>
        <dbReference type="Proteomes" id="UP000187209"/>
    </source>
</evidence>
<evidence type="ECO:0000313" key="3">
    <source>
        <dbReference type="EMBL" id="OMJ93438.1"/>
    </source>
</evidence>
<dbReference type="InterPro" id="IPR000719">
    <property type="entry name" value="Prot_kinase_dom"/>
</dbReference>
<evidence type="ECO:0000256" key="1">
    <source>
        <dbReference type="ARBA" id="ARBA00023860"/>
    </source>
</evidence>
<protein>
    <recommendedName>
        <fullName evidence="1">Casein kinase I</fullName>
    </recommendedName>
</protein>
<comment type="caution">
    <text evidence="3">The sequence shown here is derived from an EMBL/GenBank/DDBJ whole genome shotgun (WGS) entry which is preliminary data.</text>
</comment>
<name>A0A1R2CWP3_9CILI</name>
<proteinExistence type="predicted"/>
<dbReference type="Proteomes" id="UP000187209">
    <property type="component" value="Unassembled WGS sequence"/>
</dbReference>
<gene>
    <name evidence="3" type="ORF">SteCoe_3554</name>
</gene>
<dbReference type="SUPFAM" id="SSF56112">
    <property type="entry name" value="Protein kinase-like (PK-like)"/>
    <property type="match status" value="1"/>
</dbReference>
<accession>A0A1R2CWP3</accession>
<dbReference type="PROSITE" id="PS50011">
    <property type="entry name" value="PROTEIN_KINASE_DOM"/>
    <property type="match status" value="1"/>
</dbReference>
<keyword evidence="4" id="KW-1185">Reference proteome</keyword>
<dbReference type="GO" id="GO:0004672">
    <property type="term" value="F:protein kinase activity"/>
    <property type="evidence" value="ECO:0007669"/>
    <property type="project" value="InterPro"/>
</dbReference>
<reference evidence="3 4" key="1">
    <citation type="submission" date="2016-11" db="EMBL/GenBank/DDBJ databases">
        <title>The macronuclear genome of Stentor coeruleus: a giant cell with tiny introns.</title>
        <authorList>
            <person name="Slabodnick M."/>
            <person name="Ruby J.G."/>
            <person name="Reiff S.B."/>
            <person name="Swart E.C."/>
            <person name="Gosai S."/>
            <person name="Prabakaran S."/>
            <person name="Witkowska E."/>
            <person name="Larue G.E."/>
            <person name="Fisher S."/>
            <person name="Freeman R.M."/>
            <person name="Gunawardena J."/>
            <person name="Chu W."/>
            <person name="Stover N.A."/>
            <person name="Gregory B.D."/>
            <person name="Nowacki M."/>
            <person name="Derisi J."/>
            <person name="Roy S.W."/>
            <person name="Marshall W.F."/>
            <person name="Sood P."/>
        </authorList>
    </citation>
    <scope>NUCLEOTIDE SEQUENCE [LARGE SCALE GENOMIC DNA]</scope>
    <source>
        <strain evidence="3">WM001</strain>
    </source>
</reference>
<dbReference type="AlphaFoldDB" id="A0A1R2CWP3"/>
<dbReference type="GO" id="GO:0005524">
    <property type="term" value="F:ATP binding"/>
    <property type="evidence" value="ECO:0007669"/>
    <property type="project" value="InterPro"/>
</dbReference>